<proteinExistence type="predicted"/>
<feature type="domain" description="DUF2089" evidence="2">
    <location>
        <begin position="8"/>
        <end position="38"/>
    </location>
</feature>
<organism evidence="3 4">
    <name type="scientific">Mesotoga prima MesG1.Ag.4.2</name>
    <dbReference type="NCBI Taxonomy" id="660470"/>
    <lineage>
        <taxon>Bacteria</taxon>
        <taxon>Thermotogati</taxon>
        <taxon>Thermotogota</taxon>
        <taxon>Thermotogae</taxon>
        <taxon>Kosmotogales</taxon>
        <taxon>Kosmotogaceae</taxon>
        <taxon>Mesotoga</taxon>
    </lineage>
</organism>
<dbReference type="Proteomes" id="UP000002881">
    <property type="component" value="Chromosome"/>
</dbReference>
<dbReference type="STRING" id="660470.Theba_0507"/>
<dbReference type="EMBL" id="CP003532">
    <property type="protein sequence ID" value="AFK06233.1"/>
    <property type="molecule type" value="Genomic_DNA"/>
</dbReference>
<reference evidence="3 4" key="1">
    <citation type="journal article" date="2012" name="Genome Biol. Evol.">
        <title>Genome Sequence of the Mesophilic Thermotogales Bacterium Mesotoga prima MesG1.Ag.4.2 Reveals the Largest Thermotogales Genome To Date.</title>
        <authorList>
            <person name="Zhaxybayeva O."/>
            <person name="Swithers K.S."/>
            <person name="Foght J."/>
            <person name="Green A.G."/>
            <person name="Bruce D."/>
            <person name="Detter C."/>
            <person name="Han S."/>
            <person name="Teshima H."/>
            <person name="Han J."/>
            <person name="Woyke T."/>
            <person name="Pitluck S."/>
            <person name="Nolan M."/>
            <person name="Ivanova N."/>
            <person name="Pati A."/>
            <person name="Land M.L."/>
            <person name="Dlutek M."/>
            <person name="Doolittle W.F."/>
            <person name="Noll K.M."/>
            <person name="Nesbo C.L."/>
        </authorList>
    </citation>
    <scope>NUCLEOTIDE SEQUENCE [LARGE SCALE GENOMIC DNA]</scope>
    <source>
        <strain evidence="4">mesG1.Ag.4.2</strain>
    </source>
</reference>
<protein>
    <recommendedName>
        <fullName evidence="2">DUF2089 domain-containing protein</fullName>
    </recommendedName>
</protein>
<gene>
    <name evidence="3" type="ORF">Theba_0507</name>
</gene>
<evidence type="ECO:0000313" key="4">
    <source>
        <dbReference type="Proteomes" id="UP000002881"/>
    </source>
</evidence>
<feature type="compositionally biased region" description="Low complexity" evidence="1">
    <location>
        <begin position="87"/>
        <end position="98"/>
    </location>
</feature>
<sequence length="116" mass="13226">MKKRLDKCPSCGTDLQITEYAYQNCKAKIIGSFSQGELSSLPEELLAFLKAFIKNRRNLSEFRKELNIPYSTARSKTGITGNRSRIRSCQPSSSQSIQNNQEARRVELTMKRSLSF</sequence>
<evidence type="ECO:0000259" key="2">
    <source>
        <dbReference type="Pfam" id="PF22747"/>
    </source>
</evidence>
<evidence type="ECO:0000256" key="1">
    <source>
        <dbReference type="SAM" id="MobiDB-lite"/>
    </source>
</evidence>
<dbReference type="eggNOG" id="COG3877">
    <property type="taxonomic scope" value="Bacteria"/>
</dbReference>
<dbReference type="InterPro" id="IPR053957">
    <property type="entry name" value="DUF2089_Zn_ribbon"/>
</dbReference>
<name>I2F2T0_9BACT</name>
<dbReference type="AlphaFoldDB" id="I2F2T0"/>
<dbReference type="HOGENOM" id="CLU_2093953_0_0_0"/>
<dbReference type="KEGG" id="mpg:Theba_0507"/>
<feature type="region of interest" description="Disordered" evidence="1">
    <location>
        <begin position="76"/>
        <end position="116"/>
    </location>
</feature>
<keyword evidence="4" id="KW-1185">Reference proteome</keyword>
<accession>I2F2T0</accession>
<evidence type="ECO:0000313" key="3">
    <source>
        <dbReference type="EMBL" id="AFK06233.1"/>
    </source>
</evidence>
<dbReference type="Pfam" id="PF22747">
    <property type="entry name" value="Zn_ribbon_DUF2089"/>
    <property type="match status" value="1"/>
</dbReference>